<accession>C1E8P9</accession>
<dbReference type="InterPro" id="IPR016089">
    <property type="entry name" value="Chalcone_isomerase_bundle_sf"/>
</dbReference>
<dbReference type="OMA" id="YACGLYV"/>
<gene>
    <name evidence="3" type="ORF">MICPUN_105742</name>
</gene>
<dbReference type="InterPro" id="IPR036298">
    <property type="entry name" value="Chalcone_isomerase_sf"/>
</dbReference>
<dbReference type="PANTHER" id="PTHR47698">
    <property type="entry name" value="FATTY-ACID-BINDING PROTEIN 3, CHLOROPLASTIC"/>
    <property type="match status" value="1"/>
</dbReference>
<reference evidence="3 4" key="1">
    <citation type="journal article" date="2009" name="Science">
        <title>Green evolution and dynamic adaptations revealed by genomes of the marine picoeukaryotes Micromonas.</title>
        <authorList>
            <person name="Worden A.Z."/>
            <person name="Lee J.H."/>
            <person name="Mock T."/>
            <person name="Rouze P."/>
            <person name="Simmons M.P."/>
            <person name="Aerts A.L."/>
            <person name="Allen A.E."/>
            <person name="Cuvelier M.L."/>
            <person name="Derelle E."/>
            <person name="Everett M.V."/>
            <person name="Foulon E."/>
            <person name="Grimwood J."/>
            <person name="Gundlach H."/>
            <person name="Henrissat B."/>
            <person name="Napoli C."/>
            <person name="McDonald S.M."/>
            <person name="Parker M.S."/>
            <person name="Rombauts S."/>
            <person name="Salamov A."/>
            <person name="Von Dassow P."/>
            <person name="Badger J.H."/>
            <person name="Coutinho P.M."/>
            <person name="Demir E."/>
            <person name="Dubchak I."/>
            <person name="Gentemann C."/>
            <person name="Eikrem W."/>
            <person name="Gready J.E."/>
            <person name="John U."/>
            <person name="Lanier W."/>
            <person name="Lindquist E.A."/>
            <person name="Lucas S."/>
            <person name="Mayer K.F."/>
            <person name="Moreau H."/>
            <person name="Not F."/>
            <person name="Otillar R."/>
            <person name="Panaud O."/>
            <person name="Pangilinan J."/>
            <person name="Paulsen I."/>
            <person name="Piegu B."/>
            <person name="Poliakov A."/>
            <person name="Robbens S."/>
            <person name="Schmutz J."/>
            <person name="Toulza E."/>
            <person name="Wyss T."/>
            <person name="Zelensky A."/>
            <person name="Zhou K."/>
            <person name="Armbrust E.V."/>
            <person name="Bhattacharya D."/>
            <person name="Goodenough U.W."/>
            <person name="Van de Peer Y."/>
            <person name="Grigoriev I.V."/>
        </authorList>
    </citation>
    <scope>NUCLEOTIDE SEQUENCE [LARGE SCALE GENOMIC DNA]</scope>
    <source>
        <strain evidence="4">RCC299 / NOUM17</strain>
    </source>
</reference>
<evidence type="ECO:0000313" key="3">
    <source>
        <dbReference type="EMBL" id="ACO64550.1"/>
    </source>
</evidence>
<evidence type="ECO:0000259" key="2">
    <source>
        <dbReference type="Pfam" id="PF16035"/>
    </source>
</evidence>
<dbReference type="GeneID" id="8244579"/>
<dbReference type="OrthoDB" id="18193at2759"/>
<dbReference type="InterPro" id="IPR016088">
    <property type="entry name" value="Chalcone_isomerase_3-sand"/>
</dbReference>
<dbReference type="PANTHER" id="PTHR47698:SF2">
    <property type="entry name" value="FATTY-ACID-BINDING PROTEIN 3, CHLOROPLASTIC"/>
    <property type="match status" value="1"/>
</dbReference>
<dbReference type="eggNOG" id="ENOG502S81H">
    <property type="taxonomic scope" value="Eukaryota"/>
</dbReference>
<dbReference type="KEGG" id="mis:MICPUN_105742"/>
<sequence length="258" mass="27477">MIGFKEHIQGVRADVARRRNERRGEPPVEFRLRPVPTARRLWANAMGGRLGIGSDGNRVALVTEPKTGLKLPGEYCVNGGKCAPLTGMGVRIKRIAGIGVKVYACGLYVNPASARAAVGDRYVGKSVKDVAKDQALFDVVNAAADVEKTVRLVFARDIDSAKIRDALSERLRPALGADSPSLRRFEAYFDGVTFKKGQSLTFTASGGKLITSFGSKEAGQIADGKLCTALFDAYLGKSPVVPSAKESLGEQLAGHVTG</sequence>
<dbReference type="RefSeq" id="XP_002503292.1">
    <property type="nucleotide sequence ID" value="XM_002503246.1"/>
</dbReference>
<protein>
    <recommendedName>
        <fullName evidence="2">Chalcone isomerase domain-containing protein</fullName>
    </recommendedName>
</protein>
<evidence type="ECO:0000313" key="4">
    <source>
        <dbReference type="Proteomes" id="UP000002009"/>
    </source>
</evidence>
<dbReference type="GO" id="GO:0016872">
    <property type="term" value="F:intramolecular lyase activity"/>
    <property type="evidence" value="ECO:0007669"/>
    <property type="project" value="InterPro"/>
</dbReference>
<proteinExistence type="inferred from homology"/>
<dbReference type="SUPFAM" id="SSF54626">
    <property type="entry name" value="Chalcone isomerase"/>
    <property type="match status" value="1"/>
</dbReference>
<keyword evidence="4" id="KW-1185">Reference proteome</keyword>
<dbReference type="Gene3D" id="3.50.70.10">
    <property type="match status" value="1"/>
</dbReference>
<dbReference type="Proteomes" id="UP000002009">
    <property type="component" value="Chromosome 6"/>
</dbReference>
<evidence type="ECO:0000256" key="1">
    <source>
        <dbReference type="ARBA" id="ARBA00007166"/>
    </source>
</evidence>
<dbReference type="EMBL" id="CP001327">
    <property type="protein sequence ID" value="ACO64550.1"/>
    <property type="molecule type" value="Genomic_DNA"/>
</dbReference>
<dbReference type="InParanoid" id="C1E8P9"/>
<comment type="similarity">
    <text evidence="1">Belongs to the chalcone isomerase family.</text>
</comment>
<dbReference type="Gene3D" id="1.10.890.20">
    <property type="match status" value="1"/>
</dbReference>
<dbReference type="Pfam" id="PF16035">
    <property type="entry name" value="Chalcone_2"/>
    <property type="match status" value="1"/>
</dbReference>
<name>C1E8P9_MICCC</name>
<organism evidence="3 4">
    <name type="scientific">Micromonas commoda (strain RCC299 / NOUM17 / CCMP2709)</name>
    <name type="common">Picoplanktonic green alga</name>
    <dbReference type="NCBI Taxonomy" id="296587"/>
    <lineage>
        <taxon>Eukaryota</taxon>
        <taxon>Viridiplantae</taxon>
        <taxon>Chlorophyta</taxon>
        <taxon>Mamiellophyceae</taxon>
        <taxon>Mamiellales</taxon>
        <taxon>Mamiellaceae</taxon>
        <taxon>Micromonas</taxon>
    </lineage>
</organism>
<dbReference type="AlphaFoldDB" id="C1E8P9"/>
<feature type="domain" description="Chalcone isomerase" evidence="2">
    <location>
        <begin position="85"/>
        <end position="247"/>
    </location>
</feature>
<dbReference type="InterPro" id="IPR016087">
    <property type="entry name" value="Chalcone_isomerase"/>
</dbReference>